<dbReference type="AlphaFoldDB" id="A0A081CCB8"/>
<evidence type="ECO:0000313" key="2">
    <source>
        <dbReference type="EMBL" id="GAK64314.1"/>
    </source>
</evidence>
<keyword evidence="3" id="KW-1185">Reference proteome</keyword>
<feature type="region of interest" description="Disordered" evidence="1">
    <location>
        <begin position="272"/>
        <end position="314"/>
    </location>
</feature>
<feature type="region of interest" description="Disordered" evidence="1">
    <location>
        <begin position="100"/>
        <end position="133"/>
    </location>
</feature>
<proteinExistence type="predicted"/>
<reference evidence="2" key="1">
    <citation type="submission" date="2014-07" db="EMBL/GenBank/DDBJ databases">
        <title>Draft genome sequence of the yeast Pseudozyma antarctica JCM 10317 known as a producer of lipase B which used in a wide range of industrial applications.</title>
        <authorList>
            <person name="Morita T."/>
            <person name="Saika A."/>
            <person name="Koike H."/>
        </authorList>
    </citation>
    <scope>NUCLEOTIDE SEQUENCE</scope>
    <source>
        <strain evidence="2">JCM 10317</strain>
    </source>
</reference>
<feature type="region of interest" description="Disordered" evidence="1">
    <location>
        <begin position="447"/>
        <end position="478"/>
    </location>
</feature>
<evidence type="ECO:0000313" key="3">
    <source>
        <dbReference type="Proteomes" id="UP000053758"/>
    </source>
</evidence>
<sequence>MNSPHPSFSGRTGRLPALILRPFVFFFSQSNIWFPHGTAPWQVEWIREDAVVRRADVEAEAEARQRWAVALQLVGGQQKMDFDGHACTRMQECFRDRARSWTESMPNGKGKRDRAHSPRVGGEEMRARPSETETGNVQFLEVECRAEPSAVVPSAVLPIQAMCMIDLDIFGVGIGPATFLPHAAPQPKEAKIPHFRLHSRRASRPRNLLAVTFQPPTRVRAPDEDEKERNWLGECPGKLASYGSDEIYLEIRIQSLVIRDLDVAGSLEHPFVSRTSDTGAGTGTDAVPTPTDSPVDNGKRGTQRGGSVRRGADWEGSVRESGFHEWLHAFGLQVTPPSQSSNSDVLWYTLHTIPPASAFDSPGVEASLFGQFIHRNRHRSLDLVRAPRPPSLMLHGMAWHGMAWHDTELHCTALTDDDTCHHGQEPSRASSPYATTHRTLSHVALAATRPDVTSRHNPDLDPADASPPSPRSDRPEWA</sequence>
<dbReference type="RefSeq" id="XP_014657254.1">
    <property type="nucleotide sequence ID" value="XM_014801768.1"/>
</dbReference>
<feature type="compositionally biased region" description="Low complexity" evidence="1">
    <location>
        <begin position="275"/>
        <end position="292"/>
    </location>
</feature>
<gene>
    <name evidence="2" type="ORF">PAN0_005c2526</name>
</gene>
<dbReference type="HOGENOM" id="CLU_571065_0_0_1"/>
<accession>A0A081CCB8</accession>
<organism evidence="2">
    <name type="scientific">Pseudozyma antarctica</name>
    <name type="common">Yeast</name>
    <name type="synonym">Candida antarctica</name>
    <dbReference type="NCBI Taxonomy" id="84753"/>
    <lineage>
        <taxon>Eukaryota</taxon>
        <taxon>Fungi</taxon>
        <taxon>Dikarya</taxon>
        <taxon>Basidiomycota</taxon>
        <taxon>Ustilaginomycotina</taxon>
        <taxon>Ustilaginomycetes</taxon>
        <taxon>Ustilaginales</taxon>
        <taxon>Ustilaginaceae</taxon>
        <taxon>Moesziomyces</taxon>
    </lineage>
</organism>
<feature type="compositionally biased region" description="Basic and acidic residues" evidence="1">
    <location>
        <begin position="121"/>
        <end position="131"/>
    </location>
</feature>
<dbReference type="Proteomes" id="UP000053758">
    <property type="component" value="Unassembled WGS sequence"/>
</dbReference>
<evidence type="ECO:0000256" key="1">
    <source>
        <dbReference type="SAM" id="MobiDB-lite"/>
    </source>
</evidence>
<dbReference type="EMBL" id="DF830072">
    <property type="protein sequence ID" value="GAK64314.1"/>
    <property type="molecule type" value="Genomic_DNA"/>
</dbReference>
<protein>
    <submittedName>
        <fullName evidence="2">Uncharacterized protein</fullName>
    </submittedName>
</protein>
<name>A0A081CCB8_PSEA2</name>
<dbReference type="GeneID" id="26303329"/>